<accession>A0A9D1CWX0</accession>
<keyword evidence="2" id="KW-0812">Transmembrane</keyword>
<keyword evidence="2" id="KW-0472">Membrane</keyword>
<keyword evidence="2" id="KW-1133">Transmembrane helix</keyword>
<dbReference type="AlphaFoldDB" id="A0A9D1CWX0"/>
<protein>
    <submittedName>
        <fullName evidence="4">Zinc ribbon domain-containing protein</fullName>
    </submittedName>
</protein>
<evidence type="ECO:0000256" key="1">
    <source>
        <dbReference type="SAM" id="MobiDB-lite"/>
    </source>
</evidence>
<evidence type="ECO:0000313" key="4">
    <source>
        <dbReference type="EMBL" id="HIQ83512.1"/>
    </source>
</evidence>
<comment type="caution">
    <text evidence="4">The sequence shown here is derived from an EMBL/GenBank/DDBJ whole genome shotgun (WGS) entry which is preliminary data.</text>
</comment>
<evidence type="ECO:0000313" key="5">
    <source>
        <dbReference type="Proteomes" id="UP000824260"/>
    </source>
</evidence>
<feature type="domain" description="DUF7577" evidence="3">
    <location>
        <begin position="104"/>
        <end position="128"/>
    </location>
</feature>
<dbReference type="Gene3D" id="4.10.1060.50">
    <property type="match status" value="1"/>
</dbReference>
<feature type="transmembrane region" description="Helical" evidence="2">
    <location>
        <begin position="12"/>
        <end position="31"/>
    </location>
</feature>
<reference evidence="4" key="1">
    <citation type="submission" date="2020-10" db="EMBL/GenBank/DDBJ databases">
        <authorList>
            <person name="Gilroy R."/>
        </authorList>
    </citation>
    <scope>NUCLEOTIDE SEQUENCE</scope>
    <source>
        <strain evidence="4">ChiSjej6B24-2974</strain>
    </source>
</reference>
<feature type="compositionally biased region" description="Basic and acidic residues" evidence="1">
    <location>
        <begin position="83"/>
        <end position="95"/>
    </location>
</feature>
<organism evidence="4 5">
    <name type="scientific">Candidatus Pullichristensenella stercorigallinarum</name>
    <dbReference type="NCBI Taxonomy" id="2840909"/>
    <lineage>
        <taxon>Bacteria</taxon>
        <taxon>Bacillati</taxon>
        <taxon>Bacillota</taxon>
        <taxon>Clostridia</taxon>
        <taxon>Candidatus Pullichristensenella</taxon>
    </lineage>
</organism>
<reference evidence="4" key="2">
    <citation type="journal article" date="2021" name="PeerJ">
        <title>Extensive microbial diversity within the chicken gut microbiome revealed by metagenomics and culture.</title>
        <authorList>
            <person name="Gilroy R."/>
            <person name="Ravi A."/>
            <person name="Getino M."/>
            <person name="Pursley I."/>
            <person name="Horton D.L."/>
            <person name="Alikhan N.F."/>
            <person name="Baker D."/>
            <person name="Gharbi K."/>
            <person name="Hall N."/>
            <person name="Watson M."/>
            <person name="Adriaenssens E.M."/>
            <person name="Foster-Nyarko E."/>
            <person name="Jarju S."/>
            <person name="Secka A."/>
            <person name="Antonio M."/>
            <person name="Oren A."/>
            <person name="Chaudhuri R.R."/>
            <person name="La Ragione R."/>
            <person name="Hildebrand F."/>
            <person name="Pallen M.J."/>
        </authorList>
    </citation>
    <scope>NUCLEOTIDE SEQUENCE</scope>
    <source>
        <strain evidence="4">ChiSjej6B24-2974</strain>
    </source>
</reference>
<dbReference type="Pfam" id="PF24463">
    <property type="entry name" value="DUF7577"/>
    <property type="match status" value="1"/>
</dbReference>
<gene>
    <name evidence="4" type="ORF">IAA52_10480</name>
</gene>
<evidence type="ECO:0000256" key="2">
    <source>
        <dbReference type="SAM" id="Phobius"/>
    </source>
</evidence>
<feature type="transmembrane region" description="Helical" evidence="2">
    <location>
        <begin position="37"/>
        <end position="58"/>
    </location>
</feature>
<dbReference type="InterPro" id="IPR055999">
    <property type="entry name" value="DUF7577"/>
</dbReference>
<dbReference type="Proteomes" id="UP000824260">
    <property type="component" value="Unassembled WGS sequence"/>
</dbReference>
<dbReference type="InterPro" id="IPR038587">
    <property type="entry name" value="Ribosomal_eL40_sf"/>
</dbReference>
<proteinExistence type="predicted"/>
<feature type="region of interest" description="Disordered" evidence="1">
    <location>
        <begin position="73"/>
        <end position="102"/>
    </location>
</feature>
<evidence type="ECO:0000259" key="3">
    <source>
        <dbReference type="Pfam" id="PF24463"/>
    </source>
</evidence>
<sequence>MKSVKPGRGPSMMSGVASIFVGIFGVIWTIAAASMGAPWFFCLFGVIFVVLAIAHALYNLHNATAKRRFSAFDITGDGEEPDPFDRAPEREHEDTTAQTQGNTGMFCPYCGARTEADYRFCRKCGRELDT</sequence>
<name>A0A9D1CWX0_9FIRM</name>
<dbReference type="EMBL" id="DVFZ01000100">
    <property type="protein sequence ID" value="HIQ83512.1"/>
    <property type="molecule type" value="Genomic_DNA"/>
</dbReference>